<dbReference type="InterPro" id="IPR039261">
    <property type="entry name" value="FNR_nucleotide-bd"/>
</dbReference>
<dbReference type="SUPFAM" id="SSF63380">
    <property type="entry name" value="Riboflavin synthase domain-like"/>
    <property type="match status" value="1"/>
</dbReference>
<feature type="domain" description="FAD-binding FR-type" evidence="1">
    <location>
        <begin position="19"/>
        <end position="139"/>
    </location>
</feature>
<dbReference type="PROSITE" id="PS51384">
    <property type="entry name" value="FAD_FR"/>
    <property type="match status" value="1"/>
</dbReference>
<reference evidence="2 3" key="1">
    <citation type="submission" date="2023-07" db="EMBL/GenBank/DDBJ databases">
        <title>Functional and genomic diversity of the sorghum phyllosphere microbiome.</title>
        <authorList>
            <person name="Shade A."/>
        </authorList>
    </citation>
    <scope>NUCLEOTIDE SEQUENCE [LARGE SCALE GENOMIC DNA]</scope>
    <source>
        <strain evidence="2 3">SORGH_AS_1207</strain>
    </source>
</reference>
<name>A0ABU0U014_MICTR</name>
<dbReference type="Gene3D" id="2.40.30.10">
    <property type="entry name" value="Translation factors"/>
    <property type="match status" value="1"/>
</dbReference>
<accession>A0ABU0U014</accession>
<evidence type="ECO:0000259" key="1">
    <source>
        <dbReference type="PROSITE" id="PS51384"/>
    </source>
</evidence>
<dbReference type="InterPro" id="IPR039374">
    <property type="entry name" value="SIP_fam"/>
</dbReference>
<keyword evidence="3" id="KW-1185">Reference proteome</keyword>
<dbReference type="PANTHER" id="PTHR30157">
    <property type="entry name" value="FERRIC REDUCTASE, NADPH-DEPENDENT"/>
    <property type="match status" value="1"/>
</dbReference>
<evidence type="ECO:0000313" key="2">
    <source>
        <dbReference type="EMBL" id="MDQ1124519.1"/>
    </source>
</evidence>
<dbReference type="Pfam" id="PF08021">
    <property type="entry name" value="FAD_binding_9"/>
    <property type="match status" value="2"/>
</dbReference>
<proteinExistence type="predicted"/>
<dbReference type="InterPro" id="IPR017938">
    <property type="entry name" value="Riboflavin_synthase-like_b-brl"/>
</dbReference>
<dbReference type="CDD" id="cd06193">
    <property type="entry name" value="siderophore_interacting"/>
    <property type="match status" value="1"/>
</dbReference>
<dbReference type="InterPro" id="IPR017927">
    <property type="entry name" value="FAD-bd_FR_type"/>
</dbReference>
<comment type="caution">
    <text evidence="2">The sequence shown here is derived from an EMBL/GenBank/DDBJ whole genome shotgun (WGS) entry which is preliminary data.</text>
</comment>
<protein>
    <submittedName>
        <fullName evidence="2">NADPH-dependent ferric siderophore reductase</fullName>
    </submittedName>
</protein>
<dbReference type="PANTHER" id="PTHR30157:SF0">
    <property type="entry name" value="NADPH-DEPENDENT FERRIC-CHELATE REDUCTASE"/>
    <property type="match status" value="1"/>
</dbReference>
<dbReference type="EMBL" id="JAUTBF010000001">
    <property type="protein sequence ID" value="MDQ1124519.1"/>
    <property type="molecule type" value="Genomic_DNA"/>
</dbReference>
<evidence type="ECO:0000313" key="3">
    <source>
        <dbReference type="Proteomes" id="UP001226691"/>
    </source>
</evidence>
<dbReference type="Proteomes" id="UP001226691">
    <property type="component" value="Unassembled WGS sequence"/>
</dbReference>
<organism evidence="2 3">
    <name type="scientific">Microbacterium trichothecenolyticum</name>
    <name type="common">Aureobacterium trichothecenolyticum</name>
    <dbReference type="NCBI Taxonomy" id="69370"/>
    <lineage>
        <taxon>Bacteria</taxon>
        <taxon>Bacillati</taxon>
        <taxon>Actinomycetota</taxon>
        <taxon>Actinomycetes</taxon>
        <taxon>Micrococcales</taxon>
        <taxon>Microbacteriaceae</taxon>
        <taxon>Microbacterium</taxon>
    </lineage>
</organism>
<dbReference type="Gene3D" id="3.40.50.80">
    <property type="entry name" value="Nucleotide-binding domain of ferredoxin-NADP reductase (FNR) module"/>
    <property type="match status" value="1"/>
</dbReference>
<sequence length="270" mass="29239">MKMSHSDLGARLEPRRHELVFRSATLAKRTFVTPSYVRLRFEGTELRGFDSPGADDHIRVFFPTEPLTDMRDAPNREYTPVCWDAEAGWLDIDVALHDRGHLDDTTPPANAGIGSRWAELAPLGAPVGIGGPRGSMVLVGRPDAWLLAGDETAAPAIRRFAAAMDDDAVGRIAIEVPDAAHDLPVAAPAGVEVVQLHRGDRPAGAELSDWLDALDVEEQPDGCVFGFVAAEQSIVRAGRALLLDRWSGDPAATVVKGYWKRGTAEYHAPH</sequence>
<dbReference type="Pfam" id="PF04954">
    <property type="entry name" value="SIP"/>
    <property type="match status" value="1"/>
</dbReference>
<gene>
    <name evidence="2" type="ORF">QE412_003092</name>
</gene>
<dbReference type="InterPro" id="IPR013113">
    <property type="entry name" value="SIP_FAD-bd"/>
</dbReference>
<dbReference type="InterPro" id="IPR007037">
    <property type="entry name" value="SIP_rossman_dom"/>
</dbReference>